<protein>
    <recommendedName>
        <fullName evidence="1">J domain-containing protein</fullName>
    </recommendedName>
</protein>
<gene>
    <name evidence="2" type="ORF">JY651_46785</name>
</gene>
<keyword evidence="3" id="KW-1185">Reference proteome</keyword>
<accession>A0ABX7NYM0</accession>
<dbReference type="PROSITE" id="PS50076">
    <property type="entry name" value="DNAJ_2"/>
    <property type="match status" value="1"/>
</dbReference>
<dbReference type="InterPro" id="IPR036869">
    <property type="entry name" value="J_dom_sf"/>
</dbReference>
<dbReference type="SUPFAM" id="SSF46565">
    <property type="entry name" value="Chaperone J-domain"/>
    <property type="match status" value="1"/>
</dbReference>
<dbReference type="SMART" id="SM00271">
    <property type="entry name" value="DnaJ"/>
    <property type="match status" value="1"/>
</dbReference>
<dbReference type="RefSeq" id="WP_206724116.1">
    <property type="nucleotide sequence ID" value="NZ_CP071090.1"/>
</dbReference>
<evidence type="ECO:0000313" key="3">
    <source>
        <dbReference type="Proteomes" id="UP000662747"/>
    </source>
</evidence>
<evidence type="ECO:0000313" key="2">
    <source>
        <dbReference type="EMBL" id="QSQ22540.1"/>
    </source>
</evidence>
<reference evidence="2 3" key="1">
    <citation type="submission" date="2021-02" db="EMBL/GenBank/DDBJ databases">
        <title>De Novo genome assembly of isolated myxobacteria.</title>
        <authorList>
            <person name="Stevens D.C."/>
        </authorList>
    </citation>
    <scope>NUCLEOTIDE SEQUENCE [LARGE SCALE GENOMIC DNA]</scope>
    <source>
        <strain evidence="3">SCPEA02</strain>
    </source>
</reference>
<feature type="domain" description="J" evidence="1">
    <location>
        <begin position="162"/>
        <end position="231"/>
    </location>
</feature>
<name>A0ABX7NYM0_9BACT</name>
<organism evidence="2 3">
    <name type="scientific">Pyxidicoccus parkwayensis</name>
    <dbReference type="NCBI Taxonomy" id="2813578"/>
    <lineage>
        <taxon>Bacteria</taxon>
        <taxon>Pseudomonadati</taxon>
        <taxon>Myxococcota</taxon>
        <taxon>Myxococcia</taxon>
        <taxon>Myxococcales</taxon>
        <taxon>Cystobacterineae</taxon>
        <taxon>Myxococcaceae</taxon>
        <taxon>Pyxidicoccus</taxon>
    </lineage>
</organism>
<proteinExistence type="predicted"/>
<sequence>MLSVPFFGTATELRRFTQGTGTSVVLVSTDGTENAFPRELADRISAWSEDVKLASASPEALARAAEGTAVHAGDVFIFADGKLSWRSEPALNLDPQALATQAVSLFISALSQQGYVRLKQRERNEAILTRVKLVAMERLLKNRAKRASRAKAAPPEPERVEDPLALLGLTPGASFEEARAARNALLQQYHPDKVAGLGPKLREVAEAETKRINAAFASLTAPVRSGRGRRE</sequence>
<dbReference type="CDD" id="cd06257">
    <property type="entry name" value="DnaJ"/>
    <property type="match status" value="1"/>
</dbReference>
<dbReference type="Proteomes" id="UP000662747">
    <property type="component" value="Chromosome"/>
</dbReference>
<dbReference type="InterPro" id="IPR001623">
    <property type="entry name" value="DnaJ_domain"/>
</dbReference>
<evidence type="ECO:0000259" key="1">
    <source>
        <dbReference type="PROSITE" id="PS50076"/>
    </source>
</evidence>
<dbReference type="Gene3D" id="1.10.287.110">
    <property type="entry name" value="DnaJ domain"/>
    <property type="match status" value="1"/>
</dbReference>
<dbReference type="EMBL" id="CP071090">
    <property type="protein sequence ID" value="QSQ22540.1"/>
    <property type="molecule type" value="Genomic_DNA"/>
</dbReference>